<reference evidence="2 3" key="1">
    <citation type="submission" date="2018-11" db="EMBL/GenBank/DDBJ databases">
        <title>Sequencing the genomes of 1000 actinobacteria strains.</title>
        <authorList>
            <person name="Klenk H.-P."/>
        </authorList>
    </citation>
    <scope>NUCLEOTIDE SEQUENCE [LARGE SCALE GENOMIC DNA]</scope>
    <source>
        <strain evidence="2 3">DSM 44231</strain>
    </source>
</reference>
<protein>
    <submittedName>
        <fullName evidence="2">Uncharacterized protein</fullName>
    </submittedName>
</protein>
<feature type="transmembrane region" description="Helical" evidence="1">
    <location>
        <begin position="129"/>
        <end position="147"/>
    </location>
</feature>
<feature type="transmembrane region" description="Helical" evidence="1">
    <location>
        <begin position="91"/>
        <end position="109"/>
    </location>
</feature>
<proteinExistence type="predicted"/>
<keyword evidence="1" id="KW-0472">Membrane</keyword>
<evidence type="ECO:0000313" key="2">
    <source>
        <dbReference type="EMBL" id="ROP36907.1"/>
    </source>
</evidence>
<keyword evidence="3" id="KW-1185">Reference proteome</keyword>
<accession>A0A3N1H306</accession>
<keyword evidence="1" id="KW-0812">Transmembrane</keyword>
<name>A0A3N1H306_9PSEU</name>
<sequence length="152" mass="15883">MLLGLGDWGDWGSMGAKSGAGSRAESEAGAKAGASMKVDQVALLAAALAAVLSTSSAEGAWEPFECVVGGVLLLIVFAFHDFTVARRNRRARAAVSGVLALLWCLALAWPVQEFVARDESHVPGLLTGLWVVLFGAHAAYLSWGVGFRKARG</sequence>
<evidence type="ECO:0000256" key="1">
    <source>
        <dbReference type="SAM" id="Phobius"/>
    </source>
</evidence>
<dbReference type="Proteomes" id="UP000268727">
    <property type="component" value="Unassembled WGS sequence"/>
</dbReference>
<dbReference type="AlphaFoldDB" id="A0A3N1H306"/>
<dbReference type="EMBL" id="RJKM01000001">
    <property type="protein sequence ID" value="ROP36907.1"/>
    <property type="molecule type" value="Genomic_DNA"/>
</dbReference>
<gene>
    <name evidence="2" type="ORF">EDD40_2187</name>
</gene>
<comment type="caution">
    <text evidence="2">The sequence shown here is derived from an EMBL/GenBank/DDBJ whole genome shotgun (WGS) entry which is preliminary data.</text>
</comment>
<organism evidence="2 3">
    <name type="scientific">Saccharothrix texasensis</name>
    <dbReference type="NCBI Taxonomy" id="103734"/>
    <lineage>
        <taxon>Bacteria</taxon>
        <taxon>Bacillati</taxon>
        <taxon>Actinomycetota</taxon>
        <taxon>Actinomycetes</taxon>
        <taxon>Pseudonocardiales</taxon>
        <taxon>Pseudonocardiaceae</taxon>
        <taxon>Saccharothrix</taxon>
    </lineage>
</organism>
<feature type="transmembrane region" description="Helical" evidence="1">
    <location>
        <begin position="67"/>
        <end position="84"/>
    </location>
</feature>
<keyword evidence="1" id="KW-1133">Transmembrane helix</keyword>
<evidence type="ECO:0000313" key="3">
    <source>
        <dbReference type="Proteomes" id="UP000268727"/>
    </source>
</evidence>